<feature type="region of interest" description="Disordered" evidence="3">
    <location>
        <begin position="49"/>
        <end position="70"/>
    </location>
</feature>
<proteinExistence type="predicted"/>
<dbReference type="PANTHER" id="PTHR42776:SF27">
    <property type="entry name" value="DIPEPTIDYL PEPTIDASE FAMILY MEMBER 6"/>
    <property type="match status" value="1"/>
</dbReference>
<keyword evidence="2" id="KW-0720">Serine protease</keyword>
<dbReference type="Pfam" id="PF00326">
    <property type="entry name" value="Peptidase_S9"/>
    <property type="match status" value="1"/>
</dbReference>
<dbReference type="AlphaFoldDB" id="A0A919REI0"/>
<keyword evidence="2" id="KW-0645">Protease</keyword>
<feature type="domain" description="Peptidase S9 prolyl oligopeptidase catalytic" evidence="4">
    <location>
        <begin position="416"/>
        <end position="613"/>
    </location>
</feature>
<evidence type="ECO:0000256" key="2">
    <source>
        <dbReference type="ARBA" id="ARBA00022825"/>
    </source>
</evidence>
<gene>
    <name evidence="5" type="ORF">Ssi02_06470</name>
</gene>
<organism evidence="5 6">
    <name type="scientific">Sinosporangium siamense</name>
    <dbReference type="NCBI Taxonomy" id="1367973"/>
    <lineage>
        <taxon>Bacteria</taxon>
        <taxon>Bacillati</taxon>
        <taxon>Actinomycetota</taxon>
        <taxon>Actinomycetes</taxon>
        <taxon>Streptosporangiales</taxon>
        <taxon>Streptosporangiaceae</taxon>
        <taxon>Sinosporangium</taxon>
    </lineage>
</organism>
<keyword evidence="6" id="KW-1185">Reference proteome</keyword>
<dbReference type="Pfam" id="PF07676">
    <property type="entry name" value="PD40"/>
    <property type="match status" value="3"/>
</dbReference>
<dbReference type="GO" id="GO:0004252">
    <property type="term" value="F:serine-type endopeptidase activity"/>
    <property type="evidence" value="ECO:0007669"/>
    <property type="project" value="TreeGrafter"/>
</dbReference>
<dbReference type="RefSeq" id="WP_204020807.1">
    <property type="nucleotide sequence ID" value="NZ_BOOW01000006.1"/>
</dbReference>
<accession>A0A919REI0</accession>
<dbReference type="Proteomes" id="UP000606172">
    <property type="component" value="Unassembled WGS sequence"/>
</dbReference>
<dbReference type="InterPro" id="IPR011042">
    <property type="entry name" value="6-blade_b-propeller_TolB-like"/>
</dbReference>
<dbReference type="Gene3D" id="3.40.50.1820">
    <property type="entry name" value="alpha/beta hydrolase"/>
    <property type="match status" value="1"/>
</dbReference>
<name>A0A919REI0_9ACTN</name>
<evidence type="ECO:0000259" key="4">
    <source>
        <dbReference type="Pfam" id="PF00326"/>
    </source>
</evidence>
<dbReference type="PANTHER" id="PTHR42776">
    <property type="entry name" value="SERINE PEPTIDASE S9 FAMILY MEMBER"/>
    <property type="match status" value="1"/>
</dbReference>
<dbReference type="InterPro" id="IPR001375">
    <property type="entry name" value="Peptidase_S9_cat"/>
</dbReference>
<dbReference type="SUPFAM" id="SSF53474">
    <property type="entry name" value="alpha/beta-Hydrolases"/>
    <property type="match status" value="1"/>
</dbReference>
<keyword evidence="1" id="KW-0378">Hydrolase</keyword>
<dbReference type="GO" id="GO:0006508">
    <property type="term" value="P:proteolysis"/>
    <property type="evidence" value="ECO:0007669"/>
    <property type="project" value="InterPro"/>
</dbReference>
<evidence type="ECO:0000313" key="6">
    <source>
        <dbReference type="Proteomes" id="UP000606172"/>
    </source>
</evidence>
<sequence>MARVTIDDLYRLEFPGDPQLHPDGTKVAYTVTRANRDKDENTSEIWLAAPGTAPRRLTGGPRDSSPQWSPDGRTLAFLRAADGAPQIWLLPMDGGEARRLTEAKLGAGAPVWSPDGTAIVYAGPHGEPDPNAPVADDRLDHKADGSGLLRGLRMHLVTVDVASGAATQVTSGDFHAGSPAWSPDGSRLAFVSNMDSERDLVAGSHVYTVEAAGGEPKVLTEPDFICTGVWWHGERLLAVGWQGGPDGHQRLYEIDGSDLTELAEGLDRNIMVGSAAYPGAAPQLLGDEVVFCARDRGFTHAYRAPGEKIIGDDLVVSGMSVAAGRIAYVAGSPRSAGELFVTDLTETTQLTDHALADVELFKPETRVFTAPDGTPVEAFILADPDREPGPAPLLLDIHGGPHNAWAPVFDGVHLYHQVLAAQGWTVLTVNPRASDGYGEAFYTAAVGAWGIADTGDFLTPLDVLVAEGVADPARLAVTGYSYGGYMTCWLTTKTDRFAAAIPGGVVTDLVSMSGTSDAGLHLKNHECGADLAAQSPMTFVEQVTTPTLILHGQDDDRCPMGQAEQWFAALRERKVPVRLVRYPGGSHLFIVNGRPSHRRDYNERIVSWLEQWIPGAGVPDSQS</sequence>
<dbReference type="Gene3D" id="2.120.10.30">
    <property type="entry name" value="TolB, C-terminal domain"/>
    <property type="match status" value="2"/>
</dbReference>
<evidence type="ECO:0000256" key="1">
    <source>
        <dbReference type="ARBA" id="ARBA00022801"/>
    </source>
</evidence>
<dbReference type="EMBL" id="BOOW01000006">
    <property type="protein sequence ID" value="GII90416.1"/>
    <property type="molecule type" value="Genomic_DNA"/>
</dbReference>
<evidence type="ECO:0000313" key="5">
    <source>
        <dbReference type="EMBL" id="GII90416.1"/>
    </source>
</evidence>
<evidence type="ECO:0000256" key="3">
    <source>
        <dbReference type="SAM" id="MobiDB-lite"/>
    </source>
</evidence>
<comment type="caution">
    <text evidence="5">The sequence shown here is derived from an EMBL/GenBank/DDBJ whole genome shotgun (WGS) entry which is preliminary data.</text>
</comment>
<protein>
    <recommendedName>
        <fullName evidence="4">Peptidase S9 prolyl oligopeptidase catalytic domain-containing protein</fullName>
    </recommendedName>
</protein>
<dbReference type="InterPro" id="IPR029058">
    <property type="entry name" value="AB_hydrolase_fold"/>
</dbReference>
<dbReference type="InterPro" id="IPR011659">
    <property type="entry name" value="WD40"/>
</dbReference>
<dbReference type="SUPFAM" id="SSF82171">
    <property type="entry name" value="DPP6 N-terminal domain-like"/>
    <property type="match status" value="1"/>
</dbReference>
<reference evidence="5" key="1">
    <citation type="submission" date="2021-01" db="EMBL/GenBank/DDBJ databases">
        <title>Whole genome shotgun sequence of Sinosporangium siamense NBRC 109515.</title>
        <authorList>
            <person name="Komaki H."/>
            <person name="Tamura T."/>
        </authorList>
    </citation>
    <scope>NUCLEOTIDE SEQUENCE</scope>
    <source>
        <strain evidence="5">NBRC 109515</strain>
    </source>
</reference>